<feature type="transmembrane region" description="Helical" evidence="1">
    <location>
        <begin position="865"/>
        <end position="884"/>
    </location>
</feature>
<dbReference type="PANTHER" id="PTHR32063:SF0">
    <property type="entry name" value="SWARMING MOTILITY PROTEIN SWRC"/>
    <property type="match status" value="1"/>
</dbReference>
<dbReference type="EMBL" id="JANUCT010000006">
    <property type="protein sequence ID" value="MCS3903062.1"/>
    <property type="molecule type" value="Genomic_DNA"/>
</dbReference>
<feature type="transmembrane region" description="Helical" evidence="1">
    <location>
        <begin position="363"/>
        <end position="383"/>
    </location>
</feature>
<evidence type="ECO:0000256" key="1">
    <source>
        <dbReference type="SAM" id="Phobius"/>
    </source>
</evidence>
<accession>A0AAE3HM89</accession>
<dbReference type="PRINTS" id="PR00702">
    <property type="entry name" value="ACRIFLAVINRP"/>
</dbReference>
<keyword evidence="3" id="KW-1185">Reference proteome</keyword>
<feature type="transmembrane region" description="Helical" evidence="1">
    <location>
        <begin position="434"/>
        <end position="454"/>
    </location>
</feature>
<dbReference type="Gene3D" id="3.30.70.1320">
    <property type="entry name" value="Multidrug efflux transporter AcrB pore domain like"/>
    <property type="match status" value="1"/>
</dbReference>
<dbReference type="Gene3D" id="3.30.70.1440">
    <property type="entry name" value="Multidrug efflux transporter AcrB pore domain"/>
    <property type="match status" value="1"/>
</dbReference>
<keyword evidence="1" id="KW-0472">Membrane</keyword>
<feature type="transmembrane region" description="Helical" evidence="1">
    <location>
        <begin position="337"/>
        <end position="356"/>
    </location>
</feature>
<organism evidence="2 3">
    <name type="scientific">Methylohalomonas lacus</name>
    <dbReference type="NCBI Taxonomy" id="398773"/>
    <lineage>
        <taxon>Bacteria</taxon>
        <taxon>Pseudomonadati</taxon>
        <taxon>Pseudomonadota</taxon>
        <taxon>Gammaproteobacteria</taxon>
        <taxon>Methylohalomonadales</taxon>
        <taxon>Methylohalomonadaceae</taxon>
        <taxon>Methylohalomonas</taxon>
    </lineage>
</organism>
<dbReference type="SUPFAM" id="SSF82714">
    <property type="entry name" value="Multidrug efflux transporter AcrB TolC docking domain, DN and DC subdomains"/>
    <property type="match status" value="2"/>
</dbReference>
<gene>
    <name evidence="2" type="ORF">J2T55_001079</name>
</gene>
<dbReference type="Proteomes" id="UP001204445">
    <property type="component" value="Unassembled WGS sequence"/>
</dbReference>
<dbReference type="GO" id="GO:0042910">
    <property type="term" value="F:xenobiotic transmembrane transporter activity"/>
    <property type="evidence" value="ECO:0007669"/>
    <property type="project" value="TreeGrafter"/>
</dbReference>
<dbReference type="InterPro" id="IPR001036">
    <property type="entry name" value="Acrflvin-R"/>
</dbReference>
<dbReference type="Gene3D" id="3.30.2090.10">
    <property type="entry name" value="Multidrug efflux transporter AcrB TolC docking domain, DN and DC subdomains"/>
    <property type="match status" value="2"/>
</dbReference>
<name>A0AAE3HM89_9GAMM</name>
<feature type="transmembrane region" description="Helical" evidence="1">
    <location>
        <begin position="932"/>
        <end position="953"/>
    </location>
</feature>
<dbReference type="PANTHER" id="PTHR32063">
    <property type="match status" value="1"/>
</dbReference>
<sequence length="1049" mass="115042">MFEGILKRGTLVGIAVLIICTFGILAIDRVPVQMIPDLDVRTITVQTIWPGATPQDVEKEIIIEQEEYLRNIPSLQRMISRASTGQAEIELEFPFGTDINEALIRTNNALSQVPDYPENVDEPRLFATSFSENSFMYFYIRPLPGNPNGVDMDFMRDFIDDNVRTRMERVEGVSQVEVRGGAERQVQILVDPDALAQRDITIGQLRETLRARNQDVSGGDIDSGKRRYLLRTVGRFREVDDIQNMIVSREGDSITRLGDIAEVRLDHFELRNKAFVNGDPIISLALRRVTGSNVIEIKDRMMPVMDQINEEVLNDAGMEMGLISDDVRYVEAAVANVWKNLIIGAILATLVMFLFLRSFTATMVGVVGIPICTIAAFLGLLIAGRTINVVSLAGVAFAIGMTLDNSIVVLESIERECRRGLDRFSAALEGVRRVWPAVLASTLTTVLVFAPILFIQQEAGQLYSDIAIAISASILTSMLVAITVIPSLAARVHLNEEPPRQAIGAFMKRQVLALIGWLNAGLLRRLGWVVGTLALTAVIIFKLTPPASYLPEGEEAKSFSTMIAPAGYSLTEMSKIAEQINSEFIKHVDADRGAFEQGETEIPPLDYFSLTVMPQSMRIIAETSDPADIELLMDGIDKRFASFPGMRAFSTRGSIITSNDGGTRSVNLEISGASLAEIYQVVGTAYERAFDVFDGPSVNPDPPVLTLGQPLLEVVPKWERAAEMGLNADDFGYTISALIDGAFVDEFFLADDKIDMFLYSSAGTTPNLENLGQLNIYTPAGGVVPINAVADIRETVDTETIRRVDGQRTVTLNIIPPQNVALETAVTRVKQDVMQYLKDSGEVPAGVNLDISGASDQLSATREALSGNFVVSVILCYLLLVAIFTHWGYPLLIMTTVPLGIAGGIVGLWLVNQVGAQLPAFGMAAIQQPFDMITMMGFLILLGTVVNNPILIIDQTLYNLRQKGMRVYDAVQEAMESRIRPIMMSMITTVFGLSPLVLLPGAGSELYRGVGAIVLFGLMFATLVTLTFLPTLLVTILNWRERRHEAVSN</sequence>
<protein>
    <submittedName>
        <fullName evidence="2">Multidrug efflux pump subunit AcrB</fullName>
    </submittedName>
</protein>
<dbReference type="InterPro" id="IPR027463">
    <property type="entry name" value="AcrB_DN_DC_subdom"/>
</dbReference>
<reference evidence="2" key="1">
    <citation type="submission" date="2022-08" db="EMBL/GenBank/DDBJ databases">
        <title>Genomic Encyclopedia of Type Strains, Phase III (KMG-III): the genomes of soil and plant-associated and newly described type strains.</title>
        <authorList>
            <person name="Whitman W."/>
        </authorList>
    </citation>
    <scope>NUCLEOTIDE SEQUENCE</scope>
    <source>
        <strain evidence="2">HMT 1</strain>
    </source>
</reference>
<feature type="transmembrane region" description="Helical" evidence="1">
    <location>
        <begin position="891"/>
        <end position="912"/>
    </location>
</feature>
<feature type="transmembrane region" description="Helical" evidence="1">
    <location>
        <begin position="9"/>
        <end position="27"/>
    </location>
</feature>
<feature type="transmembrane region" description="Helical" evidence="1">
    <location>
        <begin position="389"/>
        <end position="413"/>
    </location>
</feature>
<dbReference type="Gene3D" id="3.30.70.1430">
    <property type="entry name" value="Multidrug efflux transporter AcrB pore domain"/>
    <property type="match status" value="2"/>
</dbReference>
<evidence type="ECO:0000313" key="3">
    <source>
        <dbReference type="Proteomes" id="UP001204445"/>
    </source>
</evidence>
<dbReference type="SUPFAM" id="SSF82693">
    <property type="entry name" value="Multidrug efflux transporter AcrB pore domain, PN1, PN2, PC1 and PC2 subdomains"/>
    <property type="match status" value="2"/>
</dbReference>
<dbReference type="Pfam" id="PF00873">
    <property type="entry name" value="ACR_tran"/>
    <property type="match status" value="1"/>
</dbReference>
<dbReference type="Gene3D" id="1.20.1640.10">
    <property type="entry name" value="Multidrug efflux transporter AcrB transmembrane domain"/>
    <property type="match status" value="2"/>
</dbReference>
<comment type="caution">
    <text evidence="2">The sequence shown here is derived from an EMBL/GenBank/DDBJ whole genome shotgun (WGS) entry which is preliminary data.</text>
</comment>
<keyword evidence="1" id="KW-0812">Transmembrane</keyword>
<evidence type="ECO:0000313" key="2">
    <source>
        <dbReference type="EMBL" id="MCS3903062.1"/>
    </source>
</evidence>
<dbReference type="AlphaFoldDB" id="A0AAE3HM89"/>
<dbReference type="SUPFAM" id="SSF82866">
    <property type="entry name" value="Multidrug efflux transporter AcrB transmembrane domain"/>
    <property type="match status" value="2"/>
</dbReference>
<dbReference type="GO" id="GO:0005886">
    <property type="term" value="C:plasma membrane"/>
    <property type="evidence" value="ECO:0007669"/>
    <property type="project" value="TreeGrafter"/>
</dbReference>
<proteinExistence type="predicted"/>
<feature type="transmembrane region" description="Helical" evidence="1">
    <location>
        <begin position="982"/>
        <end position="1003"/>
    </location>
</feature>
<feature type="transmembrane region" description="Helical" evidence="1">
    <location>
        <begin position="466"/>
        <end position="490"/>
    </location>
</feature>
<feature type="transmembrane region" description="Helical" evidence="1">
    <location>
        <begin position="1009"/>
        <end position="1034"/>
    </location>
</feature>
<keyword evidence="1" id="KW-1133">Transmembrane helix</keyword>
<dbReference type="RefSeq" id="WP_259054674.1">
    <property type="nucleotide sequence ID" value="NZ_JANUCT010000006.1"/>
</dbReference>